<dbReference type="FunFam" id="3.40.50.1000:FF:000047">
    <property type="entry name" value="Sodium P-type ATPase"/>
    <property type="match status" value="1"/>
</dbReference>
<dbReference type="FunFam" id="1.20.1110.10:FF:000020">
    <property type="entry name" value="Sodium ion P-type ATPase"/>
    <property type="match status" value="1"/>
</dbReference>
<evidence type="ECO:0000256" key="12">
    <source>
        <dbReference type="ARBA" id="ARBA00022967"/>
    </source>
</evidence>
<dbReference type="GO" id="GO:0016887">
    <property type="term" value="F:ATP hydrolysis activity"/>
    <property type="evidence" value="ECO:0007669"/>
    <property type="project" value="InterPro"/>
</dbReference>
<dbReference type="Proteomes" id="UP000223968">
    <property type="component" value="Unassembled WGS sequence"/>
</dbReference>
<dbReference type="SUPFAM" id="SSF56784">
    <property type="entry name" value="HAD-like"/>
    <property type="match status" value="1"/>
</dbReference>
<feature type="region of interest" description="Disordered" evidence="22">
    <location>
        <begin position="1112"/>
        <end position="1154"/>
    </location>
</feature>
<dbReference type="GO" id="GO:0006813">
    <property type="term" value="P:potassium ion transport"/>
    <property type="evidence" value="ECO:0007669"/>
    <property type="project" value="UniProtKB-KW"/>
</dbReference>
<keyword evidence="13 23" id="KW-1133">Transmembrane helix</keyword>
<dbReference type="InterPro" id="IPR008250">
    <property type="entry name" value="ATPase_P-typ_transduc_dom_A_sf"/>
</dbReference>
<keyword evidence="8" id="KW-0547">Nucleotide-binding</keyword>
<dbReference type="Gene3D" id="1.20.1110.10">
    <property type="entry name" value="Calcium-transporting ATPase, transmembrane domain"/>
    <property type="match status" value="3"/>
</dbReference>
<dbReference type="PRINTS" id="PR00119">
    <property type="entry name" value="CATATPASE"/>
</dbReference>
<evidence type="ECO:0000256" key="22">
    <source>
        <dbReference type="SAM" id="MobiDB-lite"/>
    </source>
</evidence>
<dbReference type="NCBIfam" id="TIGR01523">
    <property type="entry name" value="ATPase-IID_K-Na"/>
    <property type="match status" value="1"/>
</dbReference>
<evidence type="ECO:0000256" key="13">
    <source>
        <dbReference type="ARBA" id="ARBA00022989"/>
    </source>
</evidence>
<dbReference type="GO" id="GO:0005886">
    <property type="term" value="C:plasma membrane"/>
    <property type="evidence" value="ECO:0007669"/>
    <property type="project" value="UniProtKB-SubCell"/>
</dbReference>
<dbReference type="Gene3D" id="2.70.150.10">
    <property type="entry name" value="Calcium-transporting ATPase, cytoplasmic transduction domain A"/>
    <property type="match status" value="1"/>
</dbReference>
<dbReference type="InterPro" id="IPR023214">
    <property type="entry name" value="HAD_sf"/>
</dbReference>
<keyword evidence="17" id="KW-0739">Sodium transport</keyword>
<sequence>MGGSKEHAKQVYEKHPFQLSVDETTQLFNTSVEKGLTDANVQKLQAEYGPNRLSGEGGVKWYTLLGKQISNAMILVLVLAMALSYGVSDYVEGGVITAVIVGNVLIGFYQEFKAEKKMDSLRSLSSPSATVIRNGHETTIPSGDVVPGDIAQIKMGDTVPADLRLFEAMNLECDEKILTGEAAPVAKDIEFTATGSELETGVGDRLNMAYSSSTVTKGRGRGIIVFTGMYTEIGKIAQSMQGKKRKAGRSMSWRKYGTFQPLKGGTLRIWDSVGKFLGLTEGTPLQIKLSKLAYVLFACAILLAIIVFGVHKFHVTGEVAIYAISTGIAIIPESLIAVLTITMVVGMTQMRKRRVVVRQLSALEALGGVTNICSDKTGTLTQGQMVTRKAWIPGVGIYSLHKSDDANNPTRGTITLGQPPASKQEAEQERERKRTEQDQLRSAAGLKFDIPAEKEERDQRRMEERNEERNESAPKEKDEDVEEASLPEMIPELERFVQSSALCNLASVRYDEETSSWQVMGDPTEIALQVFSHRFGLGKKTLETEQGWKQLSEYPFDSSVKRMSVVYKHGKEPGTLVFTKGAVERVIDLCTTVGTGKHEEKMTPELKEKILEQMNFLAEQGLRVLGIAQKTGPADFDPHSNVPREEIEKDLTLLGLAGLYDPPRLETKDAVKECTMAGIRVHMLTGDHPSTATAIAKEVGILPRNPGQLSAEESRSLVKTAAEFDGMTDEEIDALPSLPLVIARCAPDTKTRMIAALHRRRRYCAMTGDGVNDAPSLQAADVGIAMGMAGSDVAKSASDIVLTDDNFASIVNAIEEGRRMFENIQKFILHLLTSNVGEVVLLIAGLGFQDSTRLSVFPLSPLQILWINMLTSSFPAFGLGREKASAAVMHRPPHDTKTGVFTWQIITDMLVYGLIMGSCTLLTFVIVVYGAGNGNADLGLDCNTRANETCHVVFRARAAVFAELTWLILISAWEFKHLRNSMFNLDPLRDSSQDRVPSFPFFHDVYENKFLFWAVIIGAVSVFPAVYIPGLNTQVFKHQGITWEWGLSFGAIFVFVLGVETWKMVKRRTGWFAEGEDYGGATAMGLRRRWPSHELGLRQGFFTFARTLTRGSEKSVGPESSRSSISGRNDKDNNNNRPRSGNGHGTPRRVKEEV</sequence>
<dbReference type="GO" id="GO:0008554">
    <property type="term" value="F:P-type sodium transporter activity"/>
    <property type="evidence" value="ECO:0007669"/>
    <property type="project" value="UniProtKB-EC"/>
</dbReference>
<dbReference type="SUPFAM" id="SSF81660">
    <property type="entry name" value="Metal cation-transporting ATPase, ATP-binding domain N"/>
    <property type="match status" value="1"/>
</dbReference>
<evidence type="ECO:0000256" key="21">
    <source>
        <dbReference type="ARBA" id="ARBA00049499"/>
    </source>
</evidence>
<comment type="cofactor">
    <cofactor evidence="1">
        <name>Mg(2+)</name>
        <dbReference type="ChEBI" id="CHEBI:18420"/>
    </cofactor>
</comment>
<dbReference type="InterPro" id="IPR023299">
    <property type="entry name" value="ATPase_P-typ_cyto_dom_N"/>
</dbReference>
<dbReference type="InterPro" id="IPR004014">
    <property type="entry name" value="ATPase_P-typ_cation-transptr_N"/>
</dbReference>
<keyword evidence="11" id="KW-0630">Potassium</keyword>
<keyword evidence="26" id="KW-1185">Reference proteome</keyword>
<dbReference type="SUPFAM" id="SSF81653">
    <property type="entry name" value="Calcium ATPase, transduction domain A"/>
    <property type="match status" value="1"/>
</dbReference>
<dbReference type="AlphaFoldDB" id="A0A2B7WIJ3"/>
<comment type="subcellular location">
    <subcellularLocation>
        <location evidence="2">Cell membrane</location>
        <topology evidence="2">Multi-pass membrane protein</topology>
    </subcellularLocation>
</comment>
<keyword evidence="15" id="KW-0406">Ion transport</keyword>
<evidence type="ECO:0000256" key="17">
    <source>
        <dbReference type="ARBA" id="ARBA00023201"/>
    </source>
</evidence>
<dbReference type="Gene3D" id="3.40.50.1000">
    <property type="entry name" value="HAD superfamily/HAD-like"/>
    <property type="match status" value="2"/>
</dbReference>
<evidence type="ECO:0000259" key="24">
    <source>
        <dbReference type="SMART" id="SM00831"/>
    </source>
</evidence>
<keyword evidence="9" id="KW-0067">ATP-binding</keyword>
<evidence type="ECO:0000256" key="4">
    <source>
        <dbReference type="ARBA" id="ARBA00022475"/>
    </source>
</evidence>
<keyword evidence="3" id="KW-0813">Transport</keyword>
<dbReference type="FunFam" id="2.70.150.10:FF:000016">
    <property type="entry name" value="Calcium-transporting P-type ATPase putative"/>
    <property type="match status" value="1"/>
</dbReference>
<dbReference type="InterPro" id="IPR001757">
    <property type="entry name" value="P_typ_ATPase"/>
</dbReference>
<feature type="transmembrane region" description="Helical" evidence="23">
    <location>
        <begin position="910"/>
        <end position="932"/>
    </location>
</feature>
<dbReference type="InterPro" id="IPR044492">
    <property type="entry name" value="P_typ_ATPase_HD_dom"/>
</dbReference>
<dbReference type="SUPFAM" id="SSF81665">
    <property type="entry name" value="Calcium ATPase, transmembrane domain M"/>
    <property type="match status" value="1"/>
</dbReference>
<evidence type="ECO:0000313" key="25">
    <source>
        <dbReference type="EMBL" id="PGG96331.1"/>
    </source>
</evidence>
<feature type="compositionally biased region" description="Basic and acidic residues" evidence="22">
    <location>
        <begin position="424"/>
        <end position="439"/>
    </location>
</feature>
<dbReference type="InterPro" id="IPR018303">
    <property type="entry name" value="ATPase_P-typ_P_site"/>
</dbReference>
<evidence type="ECO:0000313" key="26">
    <source>
        <dbReference type="Proteomes" id="UP000223968"/>
    </source>
</evidence>
<dbReference type="OrthoDB" id="3352408at2759"/>
<evidence type="ECO:0000256" key="9">
    <source>
        <dbReference type="ARBA" id="ARBA00022840"/>
    </source>
</evidence>
<evidence type="ECO:0000256" key="14">
    <source>
        <dbReference type="ARBA" id="ARBA00023053"/>
    </source>
</evidence>
<dbReference type="SFLD" id="SFLDF00027">
    <property type="entry name" value="p-type_atpase"/>
    <property type="match status" value="1"/>
</dbReference>
<keyword evidence="10" id="KW-0460">Magnesium</keyword>
<evidence type="ECO:0000256" key="5">
    <source>
        <dbReference type="ARBA" id="ARBA00022538"/>
    </source>
</evidence>
<dbReference type="Pfam" id="PF00689">
    <property type="entry name" value="Cation_ATPase_C"/>
    <property type="match status" value="1"/>
</dbReference>
<evidence type="ECO:0000256" key="10">
    <source>
        <dbReference type="ARBA" id="ARBA00022842"/>
    </source>
</evidence>
<feature type="compositionally biased region" description="Polar residues" evidence="22">
    <location>
        <begin position="406"/>
        <end position="416"/>
    </location>
</feature>
<dbReference type="GO" id="GO:0046872">
    <property type="term" value="F:metal ion binding"/>
    <property type="evidence" value="ECO:0007669"/>
    <property type="project" value="UniProtKB-KW"/>
</dbReference>
<feature type="transmembrane region" description="Helical" evidence="23">
    <location>
        <begin position="952"/>
        <end position="973"/>
    </location>
</feature>
<feature type="transmembrane region" description="Helical" evidence="23">
    <location>
        <begin position="69"/>
        <end position="87"/>
    </location>
</feature>
<dbReference type="GO" id="GO:0005524">
    <property type="term" value="F:ATP binding"/>
    <property type="evidence" value="ECO:0007669"/>
    <property type="project" value="UniProtKB-KW"/>
</dbReference>
<evidence type="ECO:0000256" key="11">
    <source>
        <dbReference type="ARBA" id="ARBA00022958"/>
    </source>
</evidence>
<dbReference type="EMBL" id="PDNB01000285">
    <property type="protein sequence ID" value="PGG96331.1"/>
    <property type="molecule type" value="Genomic_DNA"/>
</dbReference>
<dbReference type="NCBIfam" id="TIGR01494">
    <property type="entry name" value="ATPase_P-type"/>
    <property type="match status" value="2"/>
</dbReference>
<feature type="transmembrane region" description="Helical" evidence="23">
    <location>
        <begin position="1010"/>
        <end position="1028"/>
    </location>
</feature>
<feature type="transmembrane region" description="Helical" evidence="23">
    <location>
        <begin position="292"/>
        <end position="313"/>
    </location>
</feature>
<dbReference type="SMART" id="SM00831">
    <property type="entry name" value="Cation_ATPase_N"/>
    <property type="match status" value="1"/>
</dbReference>
<name>A0A2B7WIJ3_9EURO</name>
<evidence type="ECO:0000256" key="23">
    <source>
        <dbReference type="SAM" id="Phobius"/>
    </source>
</evidence>
<gene>
    <name evidence="25" type="ORF">AJ79_09636</name>
</gene>
<keyword evidence="12" id="KW-1278">Translocase</keyword>
<protein>
    <recommendedName>
        <fullName evidence="19">P-type Na(+) transporter</fullName>
        <ecNumber evidence="19">7.2.2.3</ecNumber>
    </recommendedName>
</protein>
<evidence type="ECO:0000256" key="16">
    <source>
        <dbReference type="ARBA" id="ARBA00023136"/>
    </source>
</evidence>
<keyword evidence="4" id="KW-1003">Cell membrane</keyword>
<dbReference type="InterPro" id="IPR023298">
    <property type="entry name" value="ATPase_P-typ_TM_dom_sf"/>
</dbReference>
<comment type="catalytic activity">
    <reaction evidence="21">
        <text>Na(+)(in) + ATP + H2O = Na(+)(out) + ADP + phosphate + H(+)</text>
        <dbReference type="Rhea" id="RHEA:14633"/>
        <dbReference type="ChEBI" id="CHEBI:15377"/>
        <dbReference type="ChEBI" id="CHEBI:15378"/>
        <dbReference type="ChEBI" id="CHEBI:29101"/>
        <dbReference type="ChEBI" id="CHEBI:30616"/>
        <dbReference type="ChEBI" id="CHEBI:43474"/>
        <dbReference type="ChEBI" id="CHEBI:456216"/>
        <dbReference type="EC" id="7.2.2.3"/>
    </reaction>
    <physiologicalReaction direction="left-to-right" evidence="21">
        <dbReference type="Rhea" id="RHEA:14634"/>
    </physiologicalReaction>
</comment>
<keyword evidence="14" id="KW-0915">Sodium</keyword>
<keyword evidence="5" id="KW-0633">Potassium transport</keyword>
<reference evidence="25 26" key="1">
    <citation type="submission" date="2017-10" db="EMBL/GenBank/DDBJ databases">
        <title>Comparative genomics in systemic dimorphic fungi from Ajellomycetaceae.</title>
        <authorList>
            <person name="Munoz J.F."/>
            <person name="Mcewen J.G."/>
            <person name="Clay O.K."/>
            <person name="Cuomo C.A."/>
        </authorList>
    </citation>
    <scope>NUCLEOTIDE SEQUENCE [LARGE SCALE GENOMIC DNA]</scope>
    <source>
        <strain evidence="25 26">UAMH5409</strain>
    </source>
</reference>
<dbReference type="InterPro" id="IPR036412">
    <property type="entry name" value="HAD-like_sf"/>
</dbReference>
<dbReference type="PANTHER" id="PTHR42861">
    <property type="entry name" value="CALCIUM-TRANSPORTING ATPASE"/>
    <property type="match status" value="1"/>
</dbReference>
<comment type="catalytic activity">
    <reaction evidence="20">
        <text>K(+)(in) + ATP + H2O = K(+)(out) + ADP + phosphate + H(+)</text>
        <dbReference type="Rhea" id="RHEA:75815"/>
        <dbReference type="ChEBI" id="CHEBI:15377"/>
        <dbReference type="ChEBI" id="CHEBI:15378"/>
        <dbReference type="ChEBI" id="CHEBI:29103"/>
        <dbReference type="ChEBI" id="CHEBI:30616"/>
        <dbReference type="ChEBI" id="CHEBI:43474"/>
        <dbReference type="ChEBI" id="CHEBI:456216"/>
    </reaction>
</comment>
<feature type="compositionally biased region" description="Polar residues" evidence="22">
    <location>
        <begin position="1118"/>
        <end position="1127"/>
    </location>
</feature>
<comment type="similarity">
    <text evidence="18">Belongs to the cation transport ATPase (P-type) (TC 3.A.3) family. Type IID subfamily.</text>
</comment>
<feature type="domain" description="Cation-transporting P-type ATPase N-terminal" evidence="24">
    <location>
        <begin position="15"/>
        <end position="89"/>
    </location>
</feature>
<evidence type="ECO:0000256" key="15">
    <source>
        <dbReference type="ARBA" id="ARBA00023065"/>
    </source>
</evidence>
<evidence type="ECO:0000256" key="2">
    <source>
        <dbReference type="ARBA" id="ARBA00004651"/>
    </source>
</evidence>
<evidence type="ECO:0000256" key="20">
    <source>
        <dbReference type="ARBA" id="ARBA00048599"/>
    </source>
</evidence>
<evidence type="ECO:0000256" key="6">
    <source>
        <dbReference type="ARBA" id="ARBA00022692"/>
    </source>
</evidence>
<feature type="transmembrane region" description="Helical" evidence="23">
    <location>
        <begin position="319"/>
        <end position="345"/>
    </location>
</feature>
<dbReference type="InterPro" id="IPR006068">
    <property type="entry name" value="ATPase_P-typ_cation-transptr_C"/>
</dbReference>
<dbReference type="EC" id="7.2.2.3" evidence="19"/>
<evidence type="ECO:0000256" key="18">
    <source>
        <dbReference type="ARBA" id="ARBA00035017"/>
    </source>
</evidence>
<dbReference type="InterPro" id="IPR059000">
    <property type="entry name" value="ATPase_P-type_domA"/>
</dbReference>
<dbReference type="Pfam" id="PF13246">
    <property type="entry name" value="Cation_ATPase"/>
    <property type="match status" value="1"/>
</dbReference>
<feature type="transmembrane region" description="Helical" evidence="23">
    <location>
        <begin position="827"/>
        <end position="848"/>
    </location>
</feature>
<accession>A0A2B7WIJ3</accession>
<dbReference type="FunFam" id="3.40.50.1000:FF:000001">
    <property type="entry name" value="Phospholipid-transporting ATPase IC"/>
    <property type="match status" value="1"/>
</dbReference>
<evidence type="ECO:0000256" key="19">
    <source>
        <dbReference type="ARBA" id="ARBA00035029"/>
    </source>
</evidence>
<dbReference type="SFLD" id="SFLDG00002">
    <property type="entry name" value="C1.7:_P-type_atpase_like"/>
    <property type="match status" value="1"/>
</dbReference>
<feature type="compositionally biased region" description="Basic and acidic residues" evidence="22">
    <location>
        <begin position="450"/>
        <end position="478"/>
    </location>
</feature>
<evidence type="ECO:0000256" key="8">
    <source>
        <dbReference type="ARBA" id="ARBA00022741"/>
    </source>
</evidence>
<feature type="transmembrane region" description="Helical" evidence="23">
    <location>
        <begin position="93"/>
        <end position="112"/>
    </location>
</feature>
<feature type="region of interest" description="Disordered" evidence="22">
    <location>
        <begin position="402"/>
        <end position="484"/>
    </location>
</feature>
<evidence type="ECO:0000256" key="1">
    <source>
        <dbReference type="ARBA" id="ARBA00001946"/>
    </source>
</evidence>
<keyword evidence="6 23" id="KW-0812">Transmembrane</keyword>
<dbReference type="FunFam" id="1.20.1110.10:FF:000015">
    <property type="entry name" value="Sodium ion P-type ATPase"/>
    <property type="match status" value="1"/>
</dbReference>
<organism evidence="25 26">
    <name type="scientific">Helicocarpus griseus UAMH5409</name>
    <dbReference type="NCBI Taxonomy" id="1447875"/>
    <lineage>
        <taxon>Eukaryota</taxon>
        <taxon>Fungi</taxon>
        <taxon>Dikarya</taxon>
        <taxon>Ascomycota</taxon>
        <taxon>Pezizomycotina</taxon>
        <taxon>Eurotiomycetes</taxon>
        <taxon>Eurotiomycetidae</taxon>
        <taxon>Onygenales</taxon>
        <taxon>Ajellomycetaceae</taxon>
        <taxon>Helicocarpus</taxon>
    </lineage>
</organism>
<proteinExistence type="inferred from homology"/>
<feature type="transmembrane region" description="Helical" evidence="23">
    <location>
        <begin position="1040"/>
        <end position="1059"/>
    </location>
</feature>
<keyword evidence="16 23" id="KW-0472">Membrane</keyword>
<evidence type="ECO:0000256" key="7">
    <source>
        <dbReference type="ARBA" id="ARBA00022723"/>
    </source>
</evidence>
<dbReference type="STRING" id="1447875.A0A2B7WIJ3"/>
<dbReference type="InterPro" id="IPR006414">
    <property type="entry name" value="P-type_ATPase_IID"/>
</dbReference>
<dbReference type="Pfam" id="PF00122">
    <property type="entry name" value="E1-E2_ATPase"/>
    <property type="match status" value="1"/>
</dbReference>
<comment type="caution">
    <text evidence="25">The sequence shown here is derived from an EMBL/GenBank/DDBJ whole genome shotgun (WGS) entry which is preliminary data.</text>
</comment>
<dbReference type="Gene3D" id="3.40.1110.10">
    <property type="entry name" value="Calcium-transporting ATPase, cytoplasmic domain N"/>
    <property type="match status" value="2"/>
</dbReference>
<evidence type="ECO:0000256" key="3">
    <source>
        <dbReference type="ARBA" id="ARBA00022448"/>
    </source>
</evidence>
<dbReference type="SFLD" id="SFLDS00003">
    <property type="entry name" value="Haloacid_Dehalogenase"/>
    <property type="match status" value="1"/>
</dbReference>
<dbReference type="PROSITE" id="PS00154">
    <property type="entry name" value="ATPASE_E1_E2"/>
    <property type="match status" value="1"/>
</dbReference>
<keyword evidence="7" id="KW-0479">Metal-binding</keyword>
<dbReference type="Pfam" id="PF00690">
    <property type="entry name" value="Cation_ATPase_N"/>
    <property type="match status" value="1"/>
</dbReference>